<name>A0A8S1D929_9INSE</name>
<accession>A0A8S1D929</accession>
<evidence type="ECO:0000313" key="4">
    <source>
        <dbReference type="Proteomes" id="UP000494165"/>
    </source>
</evidence>
<evidence type="ECO:0008006" key="5">
    <source>
        <dbReference type="Google" id="ProtNLM"/>
    </source>
</evidence>
<dbReference type="PANTHER" id="PTHR46228">
    <property type="entry name" value="KELCH DOMAIN-CONTAINING PROTEIN"/>
    <property type="match status" value="1"/>
</dbReference>
<dbReference type="Gene3D" id="2.120.10.80">
    <property type="entry name" value="Kelch-type beta propeller"/>
    <property type="match status" value="2"/>
</dbReference>
<dbReference type="Pfam" id="PF24681">
    <property type="entry name" value="Kelch_KLHDC2_KLHL20_DRC7"/>
    <property type="match status" value="2"/>
</dbReference>
<keyword evidence="1" id="KW-0880">Kelch repeat</keyword>
<dbReference type="EMBL" id="CADEPI010000180">
    <property type="protein sequence ID" value="CAB3379204.1"/>
    <property type="molecule type" value="Genomic_DNA"/>
</dbReference>
<evidence type="ECO:0000256" key="1">
    <source>
        <dbReference type="ARBA" id="ARBA00022441"/>
    </source>
</evidence>
<dbReference type="OrthoDB" id="432528at2759"/>
<keyword evidence="2" id="KW-0677">Repeat</keyword>
<sequence length="404" mass="46416">MQRNLNNFVPVDADAEHFHKRIHCRSGHITVRYRDHVLVWGGSREVHYDNGTNHEYHDANELMMYNCLTEVWTRQFTSGEVPFRCSGACGVVLDHFLYVFGGFQVIFDDFFQESIEAPGNSLHRLDLRTMTWQELRPAGVHPVPCDKLAGWEFNGRLYFFGGFGPPPEDFANAPFTYIQCTSNTEYPPRGWNNQFVCYDPEINCWTWPRTKGCTPSPKAAHAADIRNGKAYIFGGRLLQERVNELHCIDMDTLRWSGNLTHNASEAPEGRSWHSFTFIDNNTAIVYGGFSQKDMILSDVWSLDTENVKWSRVLGQYAPRLWHRAVNFSQGNREVELHVIGGYQTSVYQTKAELADSLLTLNFQPKSLFRLCIRACVGYSEETQSQWSVLPKAIERVLKARLEQV</sequence>
<dbReference type="Proteomes" id="UP000494165">
    <property type="component" value="Unassembled WGS sequence"/>
</dbReference>
<proteinExistence type="predicted"/>
<dbReference type="SUPFAM" id="SSF117281">
    <property type="entry name" value="Kelch motif"/>
    <property type="match status" value="2"/>
</dbReference>
<reference evidence="3 4" key="1">
    <citation type="submission" date="2020-04" db="EMBL/GenBank/DDBJ databases">
        <authorList>
            <person name="Alioto T."/>
            <person name="Alioto T."/>
            <person name="Gomez Garrido J."/>
        </authorList>
    </citation>
    <scope>NUCLEOTIDE SEQUENCE [LARGE SCALE GENOMIC DNA]</scope>
</reference>
<organism evidence="3 4">
    <name type="scientific">Cloeon dipterum</name>
    <dbReference type="NCBI Taxonomy" id="197152"/>
    <lineage>
        <taxon>Eukaryota</taxon>
        <taxon>Metazoa</taxon>
        <taxon>Ecdysozoa</taxon>
        <taxon>Arthropoda</taxon>
        <taxon>Hexapoda</taxon>
        <taxon>Insecta</taxon>
        <taxon>Pterygota</taxon>
        <taxon>Palaeoptera</taxon>
        <taxon>Ephemeroptera</taxon>
        <taxon>Pisciforma</taxon>
        <taxon>Baetidae</taxon>
        <taxon>Cloeon</taxon>
    </lineage>
</organism>
<evidence type="ECO:0000256" key="2">
    <source>
        <dbReference type="ARBA" id="ARBA00022737"/>
    </source>
</evidence>
<protein>
    <recommendedName>
        <fullName evidence="5">Kelch domain-containing protein 2</fullName>
    </recommendedName>
</protein>
<comment type="caution">
    <text evidence="3">The sequence shown here is derived from an EMBL/GenBank/DDBJ whole genome shotgun (WGS) entry which is preliminary data.</text>
</comment>
<gene>
    <name evidence="3" type="ORF">CLODIP_2_CD05469</name>
</gene>
<dbReference type="PANTHER" id="PTHR46228:SF2">
    <property type="entry name" value="KELCH REPEAT PROTEIN (AFU_ORTHOLOGUE AFUA_4G14350)"/>
    <property type="match status" value="1"/>
</dbReference>
<keyword evidence="4" id="KW-1185">Reference proteome</keyword>
<dbReference type="InterPro" id="IPR015915">
    <property type="entry name" value="Kelch-typ_b-propeller"/>
</dbReference>
<evidence type="ECO:0000313" key="3">
    <source>
        <dbReference type="EMBL" id="CAB3379204.1"/>
    </source>
</evidence>
<dbReference type="AlphaFoldDB" id="A0A8S1D929"/>